<dbReference type="EMBL" id="JAEQMY010000042">
    <property type="protein sequence ID" value="MBL0406488.1"/>
    <property type="molecule type" value="Genomic_DNA"/>
</dbReference>
<accession>A0A936Z8U9</accession>
<evidence type="ECO:0000313" key="3">
    <source>
        <dbReference type="Proteomes" id="UP000605848"/>
    </source>
</evidence>
<reference evidence="2" key="1">
    <citation type="submission" date="2021-01" db="EMBL/GenBank/DDBJ databases">
        <title>Microvirga sp.</title>
        <authorList>
            <person name="Kim M.K."/>
        </authorList>
    </citation>
    <scope>NUCLEOTIDE SEQUENCE</scope>
    <source>
        <strain evidence="2">5420S-16</strain>
    </source>
</reference>
<evidence type="ECO:0000259" key="1">
    <source>
        <dbReference type="Pfam" id="PF00144"/>
    </source>
</evidence>
<comment type="caution">
    <text evidence="2">The sequence shown here is derived from an EMBL/GenBank/DDBJ whole genome shotgun (WGS) entry which is preliminary data.</text>
</comment>
<gene>
    <name evidence="2" type="ORF">JKG68_21245</name>
</gene>
<dbReference type="Gene3D" id="3.40.710.10">
    <property type="entry name" value="DD-peptidase/beta-lactamase superfamily"/>
    <property type="match status" value="1"/>
</dbReference>
<dbReference type="SUPFAM" id="SSF56601">
    <property type="entry name" value="beta-lactamase/transpeptidase-like"/>
    <property type="match status" value="1"/>
</dbReference>
<dbReference type="AlphaFoldDB" id="A0A936Z8U9"/>
<proteinExistence type="predicted"/>
<dbReference type="RefSeq" id="WP_202063359.1">
    <property type="nucleotide sequence ID" value="NZ_JAEQMY010000042.1"/>
</dbReference>
<dbReference type="InterPro" id="IPR001466">
    <property type="entry name" value="Beta-lactam-related"/>
</dbReference>
<feature type="domain" description="Beta-lactamase-related" evidence="1">
    <location>
        <begin position="3"/>
        <end position="277"/>
    </location>
</feature>
<dbReference type="InterPro" id="IPR012338">
    <property type="entry name" value="Beta-lactam/transpept-like"/>
</dbReference>
<dbReference type="InterPro" id="IPR050789">
    <property type="entry name" value="Diverse_Enzym_Activities"/>
</dbReference>
<evidence type="ECO:0000313" key="2">
    <source>
        <dbReference type="EMBL" id="MBL0406488.1"/>
    </source>
</evidence>
<organism evidence="2 3">
    <name type="scientific">Microvirga aerilata</name>
    <dbReference type="NCBI Taxonomy" id="670292"/>
    <lineage>
        <taxon>Bacteria</taxon>
        <taxon>Pseudomonadati</taxon>
        <taxon>Pseudomonadota</taxon>
        <taxon>Alphaproteobacteria</taxon>
        <taxon>Hyphomicrobiales</taxon>
        <taxon>Methylobacteriaceae</taxon>
        <taxon>Microvirga</taxon>
    </lineage>
</organism>
<sequence>MVDAWALVEDGAVAQAYDAERLVPWWSFTKTVLAAAALVLVRDGVLSLDEPLEDKPYTLRHLLQHRSGLANYGGLRAYHEAVERGDDPWPVADLLNRLNAERLRYPAGEGWDYSNVGYLAVGQLIEALTGEDLKDALRRLVLAPLHIPSAYLARERVDLEPAALGAAKGYHPGWVYHGLLVGSVQDAALLLDRLLTGRLLPPAVAAHMLMPLALPGPVSGRPWTRPGYGLGIMAGETTGGLRVSGHTGGGPGSTIAVYRTMIGGSARTAAYFATSEDQSRTEEGAFRLLSV</sequence>
<keyword evidence="3" id="KW-1185">Reference proteome</keyword>
<dbReference type="Pfam" id="PF00144">
    <property type="entry name" value="Beta-lactamase"/>
    <property type="match status" value="1"/>
</dbReference>
<dbReference type="PANTHER" id="PTHR43283">
    <property type="entry name" value="BETA-LACTAMASE-RELATED"/>
    <property type="match status" value="1"/>
</dbReference>
<name>A0A936Z8U9_9HYPH</name>
<dbReference type="Proteomes" id="UP000605848">
    <property type="component" value="Unassembled WGS sequence"/>
</dbReference>
<protein>
    <submittedName>
        <fullName evidence="2">Beta-lactamase family protein</fullName>
    </submittedName>
</protein>